<dbReference type="OrthoDB" id="10255174at2759"/>
<evidence type="ECO:0000256" key="1">
    <source>
        <dbReference type="ARBA" id="ARBA00009005"/>
    </source>
</evidence>
<gene>
    <name evidence="5" type="ORF">BDP27DRAFT_637125</name>
</gene>
<keyword evidence="2" id="KW-0053">Apoptosis</keyword>
<dbReference type="GO" id="GO:0006508">
    <property type="term" value="P:proteolysis"/>
    <property type="evidence" value="ECO:0007669"/>
    <property type="project" value="InterPro"/>
</dbReference>
<evidence type="ECO:0000256" key="3">
    <source>
        <dbReference type="ARBA" id="ARBA00022807"/>
    </source>
</evidence>
<keyword evidence="6" id="KW-1185">Reference proteome</keyword>
<feature type="domain" description="Peptidase C14 caspase" evidence="4">
    <location>
        <begin position="42"/>
        <end position="217"/>
    </location>
</feature>
<dbReference type="InterPro" id="IPR011600">
    <property type="entry name" value="Pept_C14_caspase"/>
</dbReference>
<reference evidence="5" key="1">
    <citation type="submission" date="2020-11" db="EMBL/GenBank/DDBJ databases">
        <authorList>
            <consortium name="DOE Joint Genome Institute"/>
            <person name="Ahrendt S."/>
            <person name="Riley R."/>
            <person name="Andreopoulos W."/>
            <person name="Labutti K."/>
            <person name="Pangilinan J."/>
            <person name="Ruiz-Duenas F.J."/>
            <person name="Barrasa J.M."/>
            <person name="Sanchez-Garcia M."/>
            <person name="Camarero S."/>
            <person name="Miyauchi S."/>
            <person name="Serrano A."/>
            <person name="Linde D."/>
            <person name="Babiker R."/>
            <person name="Drula E."/>
            <person name="Ayuso-Fernandez I."/>
            <person name="Pacheco R."/>
            <person name="Padilla G."/>
            <person name="Ferreira P."/>
            <person name="Barriuso J."/>
            <person name="Kellner H."/>
            <person name="Castanera R."/>
            <person name="Alfaro M."/>
            <person name="Ramirez L."/>
            <person name="Pisabarro A.G."/>
            <person name="Kuo A."/>
            <person name="Tritt A."/>
            <person name="Lipzen A."/>
            <person name="He G."/>
            <person name="Yan M."/>
            <person name="Ng V."/>
            <person name="Cullen D."/>
            <person name="Martin F."/>
            <person name="Rosso M.-N."/>
            <person name="Henrissat B."/>
            <person name="Hibbett D."/>
            <person name="Martinez A.T."/>
            <person name="Grigoriev I.V."/>
        </authorList>
    </citation>
    <scope>NUCLEOTIDE SEQUENCE</scope>
    <source>
        <strain evidence="5">AH 40177</strain>
    </source>
</reference>
<dbReference type="InterPro" id="IPR029030">
    <property type="entry name" value="Caspase-like_dom_sf"/>
</dbReference>
<dbReference type="PANTHER" id="PTHR48104">
    <property type="entry name" value="METACASPASE-4"/>
    <property type="match status" value="1"/>
</dbReference>
<evidence type="ECO:0000256" key="2">
    <source>
        <dbReference type="ARBA" id="ARBA00022703"/>
    </source>
</evidence>
<dbReference type="InterPro" id="IPR050452">
    <property type="entry name" value="Metacaspase"/>
</dbReference>
<name>A0A9P5TY85_9AGAR</name>
<comment type="caution">
    <text evidence="5">The sequence shown here is derived from an EMBL/GenBank/DDBJ whole genome shotgun (WGS) entry which is preliminary data.</text>
</comment>
<dbReference type="GO" id="GO:0004197">
    <property type="term" value="F:cysteine-type endopeptidase activity"/>
    <property type="evidence" value="ECO:0007669"/>
    <property type="project" value="InterPro"/>
</dbReference>
<dbReference type="PANTHER" id="PTHR48104:SF30">
    <property type="entry name" value="METACASPASE-1"/>
    <property type="match status" value="1"/>
</dbReference>
<organism evidence="5 6">
    <name type="scientific">Rhodocollybia butyracea</name>
    <dbReference type="NCBI Taxonomy" id="206335"/>
    <lineage>
        <taxon>Eukaryota</taxon>
        <taxon>Fungi</taxon>
        <taxon>Dikarya</taxon>
        <taxon>Basidiomycota</taxon>
        <taxon>Agaricomycotina</taxon>
        <taxon>Agaricomycetes</taxon>
        <taxon>Agaricomycetidae</taxon>
        <taxon>Agaricales</taxon>
        <taxon>Marasmiineae</taxon>
        <taxon>Omphalotaceae</taxon>
        <taxon>Rhodocollybia</taxon>
    </lineage>
</organism>
<evidence type="ECO:0000313" key="6">
    <source>
        <dbReference type="Proteomes" id="UP000772434"/>
    </source>
</evidence>
<keyword evidence="3" id="KW-0788">Thiol protease</keyword>
<keyword evidence="3" id="KW-0378">Hydrolase</keyword>
<dbReference type="GO" id="GO:0006915">
    <property type="term" value="P:apoptotic process"/>
    <property type="evidence" value="ECO:0007669"/>
    <property type="project" value="UniProtKB-KW"/>
</dbReference>
<dbReference type="Gene3D" id="3.40.50.1460">
    <property type="match status" value="1"/>
</dbReference>
<dbReference type="Pfam" id="PF00656">
    <property type="entry name" value="Peptidase_C14"/>
    <property type="match status" value="1"/>
</dbReference>
<accession>A0A9P5TY85</accession>
<keyword evidence="3" id="KW-0645">Protease</keyword>
<comment type="similarity">
    <text evidence="1">Belongs to the peptidase C14B family.</text>
</comment>
<dbReference type="EMBL" id="JADNRY010000429">
    <property type="protein sequence ID" value="KAF9056807.1"/>
    <property type="molecule type" value="Genomic_DNA"/>
</dbReference>
<evidence type="ECO:0000259" key="4">
    <source>
        <dbReference type="Pfam" id="PF00656"/>
    </source>
</evidence>
<protein>
    <submittedName>
        <fullName evidence="5">Caspase domain-containing protein</fullName>
    </submittedName>
</protein>
<dbReference type="Proteomes" id="UP000772434">
    <property type="component" value="Unassembled WGS sequence"/>
</dbReference>
<sequence>MKKNSLVDRLFGSNCNYKCDVPPQRVLPDVLENAKSNGRRYHAVIVGINEYGDPTTPSLNGCVNDALLFRDYLIQDLSVPSNRIKLLLSPIAGDKTIPFPYKAPTRDNILQALCDLFHNPDIKHDDSIIFFYAGHGQSYREACCTPEPAGSIEAICPVDRNTRKINADGTEETILDICDREINVILGEIATKCPNITVILDCCFGGGGTRNGVPDSDLASLQLGDKESFMSRHCHPIPSAVPSCSKLRMRVDVYRQTDPTPRPKLSCQHEITRIDCFR</sequence>
<proteinExistence type="inferred from homology"/>
<evidence type="ECO:0000313" key="5">
    <source>
        <dbReference type="EMBL" id="KAF9056807.1"/>
    </source>
</evidence>
<dbReference type="GO" id="GO:0005737">
    <property type="term" value="C:cytoplasm"/>
    <property type="evidence" value="ECO:0007669"/>
    <property type="project" value="TreeGrafter"/>
</dbReference>
<dbReference type="AlphaFoldDB" id="A0A9P5TY85"/>
<dbReference type="SUPFAM" id="SSF52129">
    <property type="entry name" value="Caspase-like"/>
    <property type="match status" value="1"/>
</dbReference>